<feature type="compositionally biased region" description="Low complexity" evidence="1">
    <location>
        <begin position="1134"/>
        <end position="1157"/>
    </location>
</feature>
<evidence type="ECO:0000256" key="1">
    <source>
        <dbReference type="SAM" id="MobiDB-lite"/>
    </source>
</evidence>
<feature type="region of interest" description="Disordered" evidence="1">
    <location>
        <begin position="1060"/>
        <end position="1159"/>
    </location>
</feature>
<reference evidence="3" key="1">
    <citation type="journal article" date="2011" name="Proc. Natl. Acad. Sci. U.S.A.">
        <title>Obligate biotrophy features unraveled by the genomic analysis of rust fungi.</title>
        <authorList>
            <person name="Duplessis S."/>
            <person name="Cuomo C.A."/>
            <person name="Lin Y.-C."/>
            <person name="Aerts A."/>
            <person name="Tisserant E."/>
            <person name="Veneault-Fourrey C."/>
            <person name="Joly D.L."/>
            <person name="Hacquard S."/>
            <person name="Amselem J."/>
            <person name="Cantarel B.L."/>
            <person name="Chiu R."/>
            <person name="Coutinho P.M."/>
            <person name="Feau N."/>
            <person name="Field M."/>
            <person name="Frey P."/>
            <person name="Gelhaye E."/>
            <person name="Goldberg J."/>
            <person name="Grabherr M.G."/>
            <person name="Kodira C.D."/>
            <person name="Kohler A."/>
            <person name="Kuees U."/>
            <person name="Lindquist E.A."/>
            <person name="Lucas S.M."/>
            <person name="Mago R."/>
            <person name="Mauceli E."/>
            <person name="Morin E."/>
            <person name="Murat C."/>
            <person name="Pangilinan J.L."/>
            <person name="Park R."/>
            <person name="Pearson M."/>
            <person name="Quesneville H."/>
            <person name="Rouhier N."/>
            <person name="Sakthikumar S."/>
            <person name="Salamov A.A."/>
            <person name="Schmutz J."/>
            <person name="Selles B."/>
            <person name="Shapiro H."/>
            <person name="Tanguay P."/>
            <person name="Tuskan G.A."/>
            <person name="Henrissat B."/>
            <person name="Van de Peer Y."/>
            <person name="Rouze P."/>
            <person name="Ellis J.G."/>
            <person name="Dodds P.N."/>
            <person name="Schein J.E."/>
            <person name="Zhong S."/>
            <person name="Hamelin R.C."/>
            <person name="Grigoriev I.V."/>
            <person name="Szabo L.J."/>
            <person name="Martin F."/>
        </authorList>
    </citation>
    <scope>NUCLEOTIDE SEQUENCE [LARGE SCALE GENOMIC DNA]</scope>
    <source>
        <strain evidence="3">98AG31 / pathotype 3-4-7</strain>
    </source>
</reference>
<feature type="region of interest" description="Disordered" evidence="1">
    <location>
        <begin position="967"/>
        <end position="995"/>
    </location>
</feature>
<feature type="compositionally biased region" description="Basic and acidic residues" evidence="1">
    <location>
        <begin position="1108"/>
        <end position="1122"/>
    </location>
</feature>
<feature type="compositionally biased region" description="Acidic residues" evidence="1">
    <location>
        <begin position="586"/>
        <end position="602"/>
    </location>
</feature>
<keyword evidence="3" id="KW-1185">Reference proteome</keyword>
<feature type="compositionally biased region" description="Low complexity" evidence="1">
    <location>
        <begin position="819"/>
        <end position="833"/>
    </location>
</feature>
<feature type="compositionally biased region" description="Basic and acidic residues" evidence="1">
    <location>
        <begin position="148"/>
        <end position="162"/>
    </location>
</feature>
<protein>
    <submittedName>
        <fullName evidence="2">Uncharacterized protein</fullName>
    </submittedName>
</protein>
<feature type="compositionally biased region" description="Low complexity" evidence="1">
    <location>
        <begin position="681"/>
        <end position="695"/>
    </location>
</feature>
<evidence type="ECO:0000313" key="3">
    <source>
        <dbReference type="Proteomes" id="UP000001072"/>
    </source>
</evidence>
<feature type="region of interest" description="Disordered" evidence="1">
    <location>
        <begin position="320"/>
        <end position="409"/>
    </location>
</feature>
<gene>
    <name evidence="2" type="ORF">MELLADRAFT_115312</name>
</gene>
<evidence type="ECO:0000313" key="2">
    <source>
        <dbReference type="EMBL" id="EGG11252.1"/>
    </source>
</evidence>
<feature type="compositionally biased region" description="Polar residues" evidence="1">
    <location>
        <begin position="741"/>
        <end position="778"/>
    </location>
</feature>
<feature type="compositionally biased region" description="Polar residues" evidence="1">
    <location>
        <begin position="1"/>
        <end position="13"/>
    </location>
</feature>
<feature type="compositionally biased region" description="Low complexity" evidence="1">
    <location>
        <begin position="728"/>
        <end position="737"/>
    </location>
</feature>
<feature type="region of interest" description="Disordered" evidence="1">
    <location>
        <begin position="128"/>
        <end position="305"/>
    </location>
</feature>
<feature type="compositionally biased region" description="Low complexity" evidence="1">
    <location>
        <begin position="264"/>
        <end position="276"/>
    </location>
</feature>
<accession>F4R8X5</accession>
<dbReference type="InParanoid" id="F4R8X5"/>
<feature type="compositionally biased region" description="Polar residues" evidence="1">
    <location>
        <begin position="1097"/>
        <end position="1107"/>
    </location>
</feature>
<feature type="compositionally biased region" description="Basic residues" evidence="1">
    <location>
        <begin position="86"/>
        <end position="95"/>
    </location>
</feature>
<feature type="region of interest" description="Disordered" evidence="1">
    <location>
        <begin position="565"/>
        <end position="912"/>
    </location>
</feature>
<feature type="compositionally biased region" description="Basic and acidic residues" evidence="1">
    <location>
        <begin position="565"/>
        <end position="578"/>
    </location>
</feature>
<feature type="compositionally biased region" description="Polar residues" evidence="1">
    <location>
        <begin position="604"/>
        <end position="613"/>
    </location>
</feature>
<dbReference type="eggNOG" id="ENOG502RSCN">
    <property type="taxonomic scope" value="Eukaryota"/>
</dbReference>
<feature type="compositionally biased region" description="Polar residues" evidence="1">
    <location>
        <begin position="342"/>
        <end position="358"/>
    </location>
</feature>
<organism evidence="3">
    <name type="scientific">Melampsora larici-populina (strain 98AG31 / pathotype 3-4-7)</name>
    <name type="common">Poplar leaf rust fungus</name>
    <dbReference type="NCBI Taxonomy" id="747676"/>
    <lineage>
        <taxon>Eukaryota</taxon>
        <taxon>Fungi</taxon>
        <taxon>Dikarya</taxon>
        <taxon>Basidiomycota</taxon>
        <taxon>Pucciniomycotina</taxon>
        <taxon>Pucciniomycetes</taxon>
        <taxon>Pucciniales</taxon>
        <taxon>Melampsoraceae</taxon>
        <taxon>Melampsora</taxon>
    </lineage>
</organism>
<feature type="compositionally biased region" description="Acidic residues" evidence="1">
    <location>
        <begin position="660"/>
        <end position="674"/>
    </location>
</feature>
<dbReference type="Proteomes" id="UP000001072">
    <property type="component" value="Unassembled WGS sequence"/>
</dbReference>
<feature type="compositionally biased region" description="Acidic residues" evidence="1">
    <location>
        <begin position="1067"/>
        <end position="1086"/>
    </location>
</feature>
<feature type="compositionally biased region" description="Polar residues" evidence="1">
    <location>
        <begin position="370"/>
        <end position="409"/>
    </location>
</feature>
<proteinExistence type="predicted"/>
<dbReference type="HOGENOM" id="CLU_263430_0_0_1"/>
<sequence length="1277" mass="142138">MKTDNSNPSNLTPRSRIPTKRKAHHLLNHLKSHHQLQDPSIDIKPFDTELHIARPGTPTIILDHVSQPLSDSEDPLILKDSPTKQANRHLRRQSRAHSNFETFHHHLPLIKTLESNQNQYSLPSASISTATFASPGPDQLNTPTRFSSENRSRPESHVKDNTVSKSPLPRSSDSRDHASISATLNRHNSPHLSGKDSQHMTRITVSSRQERNSSEGSLARNSCDSSTATRLPSAVPILEPPSHIQLDDQSSDGESDTPAAWPTNLQDDQQNQAQLSSPPPTPSSRGPSRSSSAHETIISQPRGSSSSQFLEIVHENIVVSSSSASSVASSDTCRPTSRRKATQSVSSASIRSSLTPLNNIPPKRSPRIDSASSREVLTSDSTNQQAGQLLDRYSNQKTSLPLRSPTIKNQSVPSNRIMQLNHGSTSPSSPNTSFQALRHKKRLGTPPKPREWDKHNAFQEFEIENSDVEVTITCADDDHDGIRQRKRSRSRLTMGHVEMVLQNWPPEENVVLQSTPKGLLKIHRHSDLPFTPILPRPSMRASQLLEEEDSLEDENSGLAKMPVQEDQHVHHTETHDEEVISPSEDDRGETDDHDLEQEDEASPDNRNNPSSHCGLSGQEDDIVPPNDDQRHHSSMSMHDACGQSRDSPAHYEKQTHQELADEEMADSSQDDNEDEPAKSCTDSSSNNSDGQTSSDRVTRTEAMGDVSALYESDSERSRQREIGQAELSESSIRSNSRSDPDQMSDSNQANPSNPDLLSHSNQETTPDSDQVTTPQQDTLDLDPAAGQDADSSAPKIISREAEVQDIINARDTTPVHGPSSSSSSADRVSSSESQNPPKQFDISKRSVHLPTSQKDSADGSVMITPPMEFQSVRLGAPATSSRGSDGIHPPSQPIFDTRSQSSSCGRLSSDRTSSHACLKNDQYQKKEQFQSIAQQLENKRQPLLTTIDDMIDPPAVRINSTRRSLLTSTPHGTRLQRPSPFLSPIPSNPSRVLQISSSDPKTAAQAAAILKVYHGFIPRGFKIEDNEAINHDQLEHQMEESILKEEARAERSLFYQQHDRNKTLSVVDEDKDDEDEDEEDDEDLESNEDRIDEMVSNMLSPRPNKTLNRIDTEEGERRKEKSSSVFSQQHVPQSSSSKPIPRIKSLSSNTTTTNYSSPMKTLNYKADFNYWTKTDWQILESCLRKAQRASNSSNPVHPTTVVLKLLKVLKLDRNQCQKEWEWSCLVRRVKALQKKSELNDHQYQQQREISLGIGSSNGIELKGKRSLFHELNDLSKS</sequence>
<feature type="compositionally biased region" description="Low complexity" evidence="1">
    <location>
        <begin position="320"/>
        <end position="330"/>
    </location>
</feature>
<dbReference type="RefSeq" id="XP_007405854.1">
    <property type="nucleotide sequence ID" value="XM_007405792.1"/>
</dbReference>
<dbReference type="VEuPathDB" id="FungiDB:MELLADRAFT_115312"/>
<feature type="region of interest" description="Disordered" evidence="1">
    <location>
        <begin position="70"/>
        <end position="99"/>
    </location>
</feature>
<dbReference type="KEGG" id="mlr:MELLADRAFT_115312"/>
<dbReference type="GeneID" id="18925564"/>
<name>F4R8X5_MELLP</name>
<feature type="compositionally biased region" description="Low complexity" evidence="1">
    <location>
        <begin position="898"/>
        <end position="907"/>
    </location>
</feature>
<feature type="compositionally biased region" description="Polar residues" evidence="1">
    <location>
        <begin position="293"/>
        <end position="305"/>
    </location>
</feature>
<feature type="compositionally biased region" description="Polar residues" evidence="1">
    <location>
        <begin position="180"/>
        <end position="191"/>
    </location>
</feature>
<dbReference type="OrthoDB" id="3258279at2759"/>
<dbReference type="AlphaFoldDB" id="F4R8X5"/>
<feature type="compositionally biased region" description="Polar residues" evidence="1">
    <location>
        <begin position="214"/>
        <end position="230"/>
    </location>
</feature>
<feature type="compositionally biased region" description="Basic and acidic residues" evidence="1">
    <location>
        <begin position="647"/>
        <end position="659"/>
    </location>
</feature>
<feature type="compositionally biased region" description="Basic and acidic residues" evidence="1">
    <location>
        <begin position="713"/>
        <end position="723"/>
    </location>
</feature>
<dbReference type="EMBL" id="GL883093">
    <property type="protein sequence ID" value="EGG11252.1"/>
    <property type="molecule type" value="Genomic_DNA"/>
</dbReference>
<feature type="region of interest" description="Disordered" evidence="1">
    <location>
        <begin position="1"/>
        <end position="20"/>
    </location>
</feature>